<reference evidence="2 3" key="1">
    <citation type="submission" date="2015-09" db="EMBL/GenBank/DDBJ databases">
        <title>Sorangium comparison.</title>
        <authorList>
            <person name="Zaburannyi N."/>
            <person name="Bunk B."/>
            <person name="Overmann J."/>
            <person name="Mueller R."/>
        </authorList>
    </citation>
    <scope>NUCLEOTIDE SEQUENCE [LARGE SCALE GENOMIC DNA]</scope>
    <source>
        <strain evidence="2 3">So ce836</strain>
    </source>
</reference>
<evidence type="ECO:0000313" key="2">
    <source>
        <dbReference type="EMBL" id="AUX38231.1"/>
    </source>
</evidence>
<feature type="region of interest" description="Disordered" evidence="1">
    <location>
        <begin position="33"/>
        <end position="63"/>
    </location>
</feature>
<protein>
    <submittedName>
        <fullName evidence="2">Uncharacterized protein</fullName>
    </submittedName>
</protein>
<sequence length="150" mass="16229">MRLPRGEPSKAAVERIAPRAEAALPRAEAAFPRAEATLPLTETTPRMAKTTLPRTETTPRMAKTTLPRTETALRMAKTTPRMAKTTLKNQALDADLRCITSTRSAVPRLLRDPPCSMVLSFEPEGGKGGVMSMIFCFLPSPAGIVGPPMK</sequence>
<evidence type="ECO:0000256" key="1">
    <source>
        <dbReference type="SAM" id="MobiDB-lite"/>
    </source>
</evidence>
<proteinExistence type="predicted"/>
<name>A0A4P2R6A3_SORCE</name>
<dbReference type="Proteomes" id="UP000295497">
    <property type="component" value="Chromosome"/>
</dbReference>
<dbReference type="AlphaFoldDB" id="A0A4P2R6A3"/>
<organism evidence="2 3">
    <name type="scientific">Sorangium cellulosum</name>
    <name type="common">Polyangium cellulosum</name>
    <dbReference type="NCBI Taxonomy" id="56"/>
    <lineage>
        <taxon>Bacteria</taxon>
        <taxon>Pseudomonadati</taxon>
        <taxon>Myxococcota</taxon>
        <taxon>Polyangia</taxon>
        <taxon>Polyangiales</taxon>
        <taxon>Polyangiaceae</taxon>
        <taxon>Sorangium</taxon>
    </lineage>
</organism>
<gene>
    <name evidence="2" type="ORF">SOCE836_104710</name>
</gene>
<dbReference type="EMBL" id="CP012672">
    <property type="protein sequence ID" value="AUX38231.1"/>
    <property type="molecule type" value="Genomic_DNA"/>
</dbReference>
<accession>A0A4P2R6A3</accession>
<evidence type="ECO:0000313" key="3">
    <source>
        <dbReference type="Proteomes" id="UP000295497"/>
    </source>
</evidence>